<gene>
    <name evidence="1" type="ORF">MKW94_018832</name>
</gene>
<reference evidence="1" key="1">
    <citation type="submission" date="2022-03" db="EMBL/GenBank/DDBJ databases">
        <title>A functionally conserved STORR gene fusion in Papaver species that diverged 16.8 million years ago.</title>
        <authorList>
            <person name="Catania T."/>
        </authorList>
    </citation>
    <scope>NUCLEOTIDE SEQUENCE</scope>
    <source>
        <strain evidence="1">S-191538</strain>
    </source>
</reference>
<evidence type="ECO:0000313" key="1">
    <source>
        <dbReference type="EMBL" id="MCL7041623.1"/>
    </source>
</evidence>
<evidence type="ECO:0000313" key="2">
    <source>
        <dbReference type="Proteomes" id="UP001177140"/>
    </source>
</evidence>
<dbReference type="EMBL" id="JAJJMA010225710">
    <property type="protein sequence ID" value="MCL7041623.1"/>
    <property type="molecule type" value="Genomic_DNA"/>
</dbReference>
<keyword evidence="2" id="KW-1185">Reference proteome</keyword>
<proteinExistence type="predicted"/>
<sequence>MATSLSPSELSARYREVHKSLLDSIRKIPEGDTCLKKLEEKNRNQNDENEKRKILKDLGLGVAFGPLCKDFECGEVDPGMDALIAEHMSRRPVFVTPQLYAMRC</sequence>
<name>A0AA42AUF6_PAPNU</name>
<organism evidence="1 2">
    <name type="scientific">Papaver nudicaule</name>
    <name type="common">Iceland poppy</name>
    <dbReference type="NCBI Taxonomy" id="74823"/>
    <lineage>
        <taxon>Eukaryota</taxon>
        <taxon>Viridiplantae</taxon>
        <taxon>Streptophyta</taxon>
        <taxon>Embryophyta</taxon>
        <taxon>Tracheophyta</taxon>
        <taxon>Spermatophyta</taxon>
        <taxon>Magnoliopsida</taxon>
        <taxon>Ranunculales</taxon>
        <taxon>Papaveraceae</taxon>
        <taxon>Papaveroideae</taxon>
        <taxon>Papaver</taxon>
    </lineage>
</organism>
<comment type="caution">
    <text evidence="1">The sequence shown here is derived from an EMBL/GenBank/DDBJ whole genome shotgun (WGS) entry which is preliminary data.</text>
</comment>
<protein>
    <submittedName>
        <fullName evidence="1">Uncharacterized protein</fullName>
    </submittedName>
</protein>
<dbReference type="Proteomes" id="UP001177140">
    <property type="component" value="Unassembled WGS sequence"/>
</dbReference>
<accession>A0AA42AUF6</accession>
<dbReference type="AlphaFoldDB" id="A0AA42AUF6"/>